<dbReference type="SUPFAM" id="SSF56645">
    <property type="entry name" value="Acyl-CoA dehydrogenase NM domain-like"/>
    <property type="match status" value="2"/>
</dbReference>
<dbReference type="InterPro" id="IPR009100">
    <property type="entry name" value="AcylCoA_DH/oxidase_NM_dom_sf"/>
</dbReference>
<dbReference type="Pfam" id="PF02770">
    <property type="entry name" value="Acyl-CoA_dh_M"/>
    <property type="match status" value="1"/>
</dbReference>
<dbReference type="Pfam" id="PF00441">
    <property type="entry name" value="Acyl-CoA_dh_1"/>
    <property type="match status" value="2"/>
</dbReference>
<evidence type="ECO:0000313" key="9">
    <source>
        <dbReference type="EMBL" id="GAA1970690.1"/>
    </source>
</evidence>
<reference evidence="9 10" key="1">
    <citation type="journal article" date="2019" name="Int. J. Syst. Evol. Microbiol.">
        <title>The Global Catalogue of Microorganisms (GCM) 10K type strain sequencing project: providing services to taxonomists for standard genome sequencing and annotation.</title>
        <authorList>
            <consortium name="The Broad Institute Genomics Platform"/>
            <consortium name="The Broad Institute Genome Sequencing Center for Infectious Disease"/>
            <person name="Wu L."/>
            <person name="Ma J."/>
        </authorList>
    </citation>
    <scope>NUCLEOTIDE SEQUENCE [LARGE SCALE GENOMIC DNA]</scope>
    <source>
        <strain evidence="9 10">JCM 15309</strain>
    </source>
</reference>
<keyword evidence="10" id="KW-1185">Reference proteome</keyword>
<evidence type="ECO:0000256" key="1">
    <source>
        <dbReference type="ARBA" id="ARBA00001974"/>
    </source>
</evidence>
<feature type="domain" description="Acyl-CoA oxidase/dehydrogenase middle" evidence="7">
    <location>
        <begin position="459"/>
        <end position="553"/>
    </location>
</feature>
<dbReference type="SUPFAM" id="SSF47203">
    <property type="entry name" value="Acyl-CoA dehydrogenase C-terminal domain-like"/>
    <property type="match status" value="2"/>
</dbReference>
<dbReference type="InterPro" id="IPR037069">
    <property type="entry name" value="AcylCoA_DH/ox_N_sf"/>
</dbReference>
<keyword evidence="3" id="KW-0285">Flavoprotein</keyword>
<comment type="cofactor">
    <cofactor evidence="1">
        <name>FAD</name>
        <dbReference type="ChEBI" id="CHEBI:57692"/>
    </cofactor>
</comment>
<evidence type="ECO:0000256" key="3">
    <source>
        <dbReference type="ARBA" id="ARBA00022630"/>
    </source>
</evidence>
<comment type="similarity">
    <text evidence="2">Belongs to the acyl-CoA dehydrogenase family.</text>
</comment>
<feature type="domain" description="Acyl-CoA dehydrogenase/oxidase N-terminal" evidence="8">
    <location>
        <begin position="6"/>
        <end position="116"/>
    </location>
</feature>
<evidence type="ECO:0000259" key="7">
    <source>
        <dbReference type="Pfam" id="PF02770"/>
    </source>
</evidence>
<protein>
    <submittedName>
        <fullName evidence="9">Acyl-CoA dehydrogenase</fullName>
    </submittedName>
</protein>
<dbReference type="EMBL" id="BAAAPB010000004">
    <property type="protein sequence ID" value="GAA1970690.1"/>
    <property type="molecule type" value="Genomic_DNA"/>
</dbReference>
<dbReference type="PANTHER" id="PTHR43292">
    <property type="entry name" value="ACYL-COA DEHYDROGENASE"/>
    <property type="match status" value="1"/>
</dbReference>
<gene>
    <name evidence="9" type="ORF">GCM10009798_34310</name>
</gene>
<dbReference type="InterPro" id="IPR009075">
    <property type="entry name" value="AcylCo_DH/oxidase_C"/>
</dbReference>
<evidence type="ECO:0000259" key="8">
    <source>
        <dbReference type="Pfam" id="PF02771"/>
    </source>
</evidence>
<accession>A0ABN2RKT4</accession>
<feature type="domain" description="Acyl-CoA dehydrogenase/oxidase C-terminal" evidence="6">
    <location>
        <begin position="204"/>
        <end position="326"/>
    </location>
</feature>
<evidence type="ECO:0000256" key="4">
    <source>
        <dbReference type="ARBA" id="ARBA00022827"/>
    </source>
</evidence>
<proteinExistence type="inferred from homology"/>
<comment type="caution">
    <text evidence="9">The sequence shown here is derived from an EMBL/GenBank/DDBJ whole genome shotgun (WGS) entry which is preliminary data.</text>
</comment>
<evidence type="ECO:0000259" key="6">
    <source>
        <dbReference type="Pfam" id="PF00441"/>
    </source>
</evidence>
<dbReference type="Pfam" id="PF02771">
    <property type="entry name" value="Acyl-CoA_dh_N"/>
    <property type="match status" value="1"/>
</dbReference>
<feature type="domain" description="Acyl-CoA dehydrogenase/oxidase C-terminal" evidence="6">
    <location>
        <begin position="565"/>
        <end position="708"/>
    </location>
</feature>
<organism evidence="9 10">
    <name type="scientific">Nocardioides panacihumi</name>
    <dbReference type="NCBI Taxonomy" id="400774"/>
    <lineage>
        <taxon>Bacteria</taxon>
        <taxon>Bacillati</taxon>
        <taxon>Actinomycetota</taxon>
        <taxon>Actinomycetes</taxon>
        <taxon>Propionibacteriales</taxon>
        <taxon>Nocardioidaceae</taxon>
        <taxon>Nocardioides</taxon>
    </lineage>
</organism>
<dbReference type="InterPro" id="IPR036250">
    <property type="entry name" value="AcylCo_DH-like_C"/>
</dbReference>
<evidence type="ECO:0000256" key="2">
    <source>
        <dbReference type="ARBA" id="ARBA00009347"/>
    </source>
</evidence>
<evidence type="ECO:0000313" key="10">
    <source>
        <dbReference type="Proteomes" id="UP001500571"/>
    </source>
</evidence>
<dbReference type="InterPro" id="IPR046373">
    <property type="entry name" value="Acyl-CoA_Oxase/DH_mid-dom_sf"/>
</dbReference>
<dbReference type="Gene3D" id="1.20.140.10">
    <property type="entry name" value="Butyryl-CoA Dehydrogenase, subunit A, domain 3"/>
    <property type="match status" value="2"/>
</dbReference>
<dbReference type="PANTHER" id="PTHR43292:SF4">
    <property type="entry name" value="ACYL-COA DEHYDROGENASE FADE34"/>
    <property type="match status" value="1"/>
</dbReference>
<dbReference type="RefSeq" id="WP_344046910.1">
    <property type="nucleotide sequence ID" value="NZ_BAAAPB010000004.1"/>
</dbReference>
<evidence type="ECO:0000256" key="5">
    <source>
        <dbReference type="ARBA" id="ARBA00023002"/>
    </source>
</evidence>
<dbReference type="InterPro" id="IPR052161">
    <property type="entry name" value="Mycobact_Acyl-CoA_DH"/>
</dbReference>
<keyword evidence="4" id="KW-0274">FAD</keyword>
<dbReference type="Proteomes" id="UP001500571">
    <property type="component" value="Unassembled WGS sequence"/>
</dbReference>
<dbReference type="InterPro" id="IPR013786">
    <property type="entry name" value="AcylCoA_DH/ox_N"/>
</dbReference>
<dbReference type="Gene3D" id="1.10.540.10">
    <property type="entry name" value="Acyl-CoA dehydrogenase/oxidase, N-terminal domain"/>
    <property type="match status" value="2"/>
</dbReference>
<keyword evidence="5" id="KW-0560">Oxidoreductase</keyword>
<name>A0ABN2RKT4_9ACTN</name>
<dbReference type="Gene3D" id="2.40.110.10">
    <property type="entry name" value="Butyryl-CoA Dehydrogenase, subunit A, domain 2"/>
    <property type="match status" value="1"/>
</dbReference>
<sequence length="717" mass="75730">MALAITEDHEALAQVASSYLQKSCARDAARATLDQATDGLPAMWSDLADLGWLGVHLPEEYGGSGYGLAELAVVLEALGHELAPGPFLPTTLCSAIIAAEADEALSNELIPGLADGRRVGAVGLSTGLSLDSEGRLSGESRAVLGAPDADVLALVVGDGVVVLEVTEPGIVVRPDEGLDTTRRIGSVAADAVVVRPGRLLAGAAKRAVALFRILAAAEAVGSIYACVEASTDYAKVREQFGRPIGTFQAVKHHLANMLVDAEQTVAAAWDAARSPDLDGAWFAAAVAASHAARAQVQVARLNIQLHGGIGFTWEHDAHLYLRRAETVAALLLDGRDPHVDVVECFRSGTAQGASFELPEEAEDHRAEARAAAAHVLGLPENERRGFLVDSGYLVPHWRKPWGRAAGVVEQLVIEEEFAGVDVPDTGISGWISLTISQEGTEEQQRRWIDDVLRGRTNWCQLFSEPEAGSDAAAVRTTGKRVEGGWRVSGQKVWTSTAQDCQWGLATVRTDPSASKHAGVTMMAVDMSAAGVEVRPLREITGDALFNEVFFDDVFVPDADVVGGEGEGWKVARATLGNERVSIGGGSGSISFGTAELLDVLDKSPGAPGQAAHEVGAMLVEAHTLRLLNLRQASRALAGGRPGPEANITKLVKAEHSQRITELGMLLAGPSAVTGHRPEVSYPYLFARCLTIAGGTSEIMRNTIAERLLGLPRDPLVK</sequence>
<dbReference type="InterPro" id="IPR006091">
    <property type="entry name" value="Acyl-CoA_Oxase/DH_mid-dom"/>
</dbReference>